<reference evidence="2" key="1">
    <citation type="journal article" date="2019" name="Int. J. Syst. Evol. Microbiol.">
        <title>The Global Catalogue of Microorganisms (GCM) 10K type strain sequencing project: providing services to taxonomists for standard genome sequencing and annotation.</title>
        <authorList>
            <consortium name="The Broad Institute Genomics Platform"/>
            <consortium name="The Broad Institute Genome Sequencing Center for Infectious Disease"/>
            <person name="Wu L."/>
            <person name="Ma J."/>
        </authorList>
    </citation>
    <scope>NUCLEOTIDE SEQUENCE [LARGE SCALE GENOMIC DNA]</scope>
    <source>
        <strain evidence="2">JCM 17498</strain>
    </source>
</reference>
<proteinExistence type="predicted"/>
<gene>
    <name evidence="1" type="ORF">GCM10022268_35110</name>
</gene>
<evidence type="ECO:0000313" key="2">
    <source>
        <dbReference type="Proteomes" id="UP001500523"/>
    </source>
</evidence>
<evidence type="ECO:0000313" key="1">
    <source>
        <dbReference type="EMBL" id="GAA3723903.1"/>
    </source>
</evidence>
<name>A0ABP7ET57_9SPHN</name>
<sequence>MLGGDFGLWRESCLRLIERVVALRIHCRAIGSTRIAIVAIVLTTGTLAPLDTRLVATPLTRTILSFRALLPLRALLALGLPFRTFLPFETLLPLDRSVATVLPLGIALLAGADRLTLVTIFVVAVEVLRGAALLRLILEPATLIAQHPEIMVGELEIIFGVHPVALTLRIRREVLVLLVKLVRIAARAVIDTIAVVGTTLTALTRAATIVAAAATVATATAPSLLLPIIDQACRPLPVTLFQRCSGLFGRSPCPT</sequence>
<protein>
    <submittedName>
        <fullName evidence="1">Uncharacterized protein</fullName>
    </submittedName>
</protein>
<dbReference type="Proteomes" id="UP001500523">
    <property type="component" value="Unassembled WGS sequence"/>
</dbReference>
<keyword evidence="2" id="KW-1185">Reference proteome</keyword>
<comment type="caution">
    <text evidence="1">The sequence shown here is derived from an EMBL/GenBank/DDBJ whole genome shotgun (WGS) entry which is preliminary data.</text>
</comment>
<dbReference type="EMBL" id="BAABBF010000012">
    <property type="protein sequence ID" value="GAA3723903.1"/>
    <property type="molecule type" value="Genomic_DNA"/>
</dbReference>
<organism evidence="1 2">
    <name type="scientific">Sphingomonas cynarae</name>
    <dbReference type="NCBI Taxonomy" id="930197"/>
    <lineage>
        <taxon>Bacteria</taxon>
        <taxon>Pseudomonadati</taxon>
        <taxon>Pseudomonadota</taxon>
        <taxon>Alphaproteobacteria</taxon>
        <taxon>Sphingomonadales</taxon>
        <taxon>Sphingomonadaceae</taxon>
        <taxon>Sphingomonas</taxon>
    </lineage>
</organism>
<accession>A0ABP7ET57</accession>